<dbReference type="GO" id="GO:0031390">
    <property type="term" value="C:Ctf18 RFC-like complex"/>
    <property type="evidence" value="ECO:0007669"/>
    <property type="project" value="InterPro"/>
</dbReference>
<gene>
    <name evidence="4" type="ORF">TCLT_LOCUS2870</name>
</gene>
<proteinExistence type="inferred from homology"/>
<dbReference type="Proteomes" id="UP000276776">
    <property type="component" value="Unassembled WGS sequence"/>
</dbReference>
<dbReference type="WBParaSite" id="TCLT_0000286901-mRNA-1">
    <property type="protein sequence ID" value="TCLT_0000286901-mRNA-1"/>
    <property type="gene ID" value="TCLT_0000286901"/>
</dbReference>
<dbReference type="PANTHER" id="PTHR13395">
    <property type="entry name" value="SISTER CHROMATID COHESION PROTEIN DCC1-RELATED"/>
    <property type="match status" value="1"/>
</dbReference>
<accession>A0A0N5CRL9</accession>
<protein>
    <recommendedName>
        <fullName evidence="2">Sister chromatid cohesion protein DCC1</fullName>
    </recommendedName>
</protein>
<dbReference type="OMA" id="DSESWPF"/>
<dbReference type="PANTHER" id="PTHR13395:SF6">
    <property type="entry name" value="SISTER CHROMATID COHESION PROTEIN DCC1"/>
    <property type="match status" value="1"/>
</dbReference>
<dbReference type="STRING" id="103827.A0A0N5CRL9"/>
<evidence type="ECO:0000256" key="1">
    <source>
        <dbReference type="ARBA" id="ARBA00007017"/>
    </source>
</evidence>
<evidence type="ECO:0000256" key="2">
    <source>
        <dbReference type="ARBA" id="ARBA00017682"/>
    </source>
</evidence>
<dbReference type="EMBL" id="UYYF01000755">
    <property type="protein sequence ID" value="VDM99047.1"/>
    <property type="molecule type" value="Genomic_DNA"/>
</dbReference>
<dbReference type="OrthoDB" id="5199543at2759"/>
<dbReference type="Pfam" id="PF09724">
    <property type="entry name" value="Dcc1"/>
    <property type="match status" value="1"/>
</dbReference>
<organism evidence="6">
    <name type="scientific">Thelazia callipaeda</name>
    <name type="common">Oriental eyeworm</name>
    <name type="synonym">Parasitic nematode</name>
    <dbReference type="NCBI Taxonomy" id="103827"/>
    <lineage>
        <taxon>Eukaryota</taxon>
        <taxon>Metazoa</taxon>
        <taxon>Ecdysozoa</taxon>
        <taxon>Nematoda</taxon>
        <taxon>Chromadorea</taxon>
        <taxon>Rhabditida</taxon>
        <taxon>Spirurina</taxon>
        <taxon>Spiruromorpha</taxon>
        <taxon>Thelazioidea</taxon>
        <taxon>Thelaziidae</taxon>
        <taxon>Thelazia</taxon>
    </lineage>
</organism>
<reference evidence="6" key="1">
    <citation type="submission" date="2017-02" db="UniProtKB">
        <authorList>
            <consortium name="WormBaseParasite"/>
        </authorList>
    </citation>
    <scope>IDENTIFICATION</scope>
</reference>
<dbReference type="InterPro" id="IPR019128">
    <property type="entry name" value="Dcc1"/>
</dbReference>
<dbReference type="GO" id="GO:0000785">
    <property type="term" value="C:chromatin"/>
    <property type="evidence" value="ECO:0007669"/>
    <property type="project" value="TreeGrafter"/>
</dbReference>
<dbReference type="GO" id="GO:0006260">
    <property type="term" value="P:DNA replication"/>
    <property type="evidence" value="ECO:0007669"/>
    <property type="project" value="UniProtKB-KW"/>
</dbReference>
<keyword evidence="3" id="KW-0235">DNA replication</keyword>
<evidence type="ECO:0000313" key="4">
    <source>
        <dbReference type="EMBL" id="VDM99047.1"/>
    </source>
</evidence>
<comment type="similarity">
    <text evidence="1">Belongs to the DCC1 family.</text>
</comment>
<dbReference type="GO" id="GO:0034088">
    <property type="term" value="P:maintenance of mitotic sister chromatid cohesion"/>
    <property type="evidence" value="ECO:0007669"/>
    <property type="project" value="TreeGrafter"/>
</dbReference>
<evidence type="ECO:0000313" key="6">
    <source>
        <dbReference type="WBParaSite" id="TCLT_0000286901-mRNA-1"/>
    </source>
</evidence>
<sequence length="411" mass="47594">MRTLFQTEICSAASDRNNEVLHQKLSIFSRGSDSNNKAELQYLEFVSPLSSEDYRLLEVNALIADRLMAGEELVIRGEQEDSAVLCTSDETFDIKEVVTSNVLLLIPEFHFSTKTNVDNNSEITREVIAMKNNFLEIRKMAYVSVQRLKEKLSESELEWIERCNINEKLYTVADLLNTVQMSELQLTNCLKSMPVICLDGYVRLLSTEYRDRLVTELVDYLDDDEEPGITLGAIELECLKNAFKKHHPEKDIPMEVVLWLINTFCNDVEVCGERIRCINEKAICRAKISQLLRAAVQIEYDVFEKSLQQILPIGVYSKVEYFEGLAYIDDQLATGKTIRYLNVEDLPEEPIKRFQILFTLRQSWKMSDMRPYFVDLCPTDRLLNEIFMSFCKQKIGREKEKILIGLKEELL</sequence>
<reference evidence="4 5" key="2">
    <citation type="submission" date="2018-11" db="EMBL/GenBank/DDBJ databases">
        <authorList>
            <consortium name="Pathogen Informatics"/>
        </authorList>
    </citation>
    <scope>NUCLEOTIDE SEQUENCE [LARGE SCALE GENOMIC DNA]</scope>
</reference>
<name>A0A0N5CRL9_THECL</name>
<keyword evidence="5" id="KW-1185">Reference proteome</keyword>
<dbReference type="GO" id="GO:0000775">
    <property type="term" value="C:chromosome, centromeric region"/>
    <property type="evidence" value="ECO:0007669"/>
    <property type="project" value="TreeGrafter"/>
</dbReference>
<evidence type="ECO:0000313" key="5">
    <source>
        <dbReference type="Proteomes" id="UP000276776"/>
    </source>
</evidence>
<dbReference type="AlphaFoldDB" id="A0A0N5CRL9"/>
<evidence type="ECO:0000256" key="3">
    <source>
        <dbReference type="ARBA" id="ARBA00022705"/>
    </source>
</evidence>